<evidence type="ECO:0000313" key="3">
    <source>
        <dbReference type="EMBL" id="AIT93791.1"/>
    </source>
</evidence>
<keyword evidence="3" id="KW-0934">Plastid</keyword>
<evidence type="ECO:0000256" key="2">
    <source>
        <dbReference type="SAM" id="Phobius"/>
    </source>
</evidence>
<keyword evidence="2" id="KW-0472">Membrane</keyword>
<dbReference type="Pfam" id="PF04483">
    <property type="entry name" value="DUF565"/>
    <property type="match status" value="1"/>
</dbReference>
<keyword evidence="2" id="KW-0812">Transmembrane</keyword>
<accession>A0A097KKT2</accession>
<keyword evidence="2" id="KW-1133">Transmembrane helix</keyword>
<dbReference type="RefSeq" id="YP_009105167.1">
    <property type="nucleotide sequence ID" value="NC_025528.1"/>
</dbReference>
<organism evidence="3">
    <name type="scientific">Edaphochlorella mirabilis</name>
    <dbReference type="NCBI Taxonomy" id="3083"/>
    <lineage>
        <taxon>Eukaryota</taxon>
        <taxon>Viridiplantae</taxon>
        <taxon>Chlorophyta</taxon>
        <taxon>core chlorophytes</taxon>
        <taxon>Trebouxiophyceae</taxon>
        <taxon>Prasiolales</taxon>
        <taxon>Prasiolaceae</taxon>
        <taxon>Edaphochlorella</taxon>
    </lineage>
</organism>
<geneLocation type="chloroplast" evidence="3"/>
<feature type="transmembrane region" description="Helical" evidence="2">
    <location>
        <begin position="21"/>
        <end position="50"/>
    </location>
</feature>
<sequence length="152" mass="17938">MNLNTRLLIIFKQLLIKIKKSFFVYNTTISLGLFFLFFGFLLGNLFGSFLTFLRQFIIWDGFIIAFLLIIIECINFFNYTSKKQMVFLLPKNNLKNSEYSVSKELFLANNFFYKLFNNKLLLQEKKLFLKNINLLKIGVMLGFFIEAFKVGS</sequence>
<dbReference type="AlphaFoldDB" id="A0A097KKT2"/>
<evidence type="ECO:0000256" key="1">
    <source>
        <dbReference type="ARBA" id="ARBA00009846"/>
    </source>
</evidence>
<dbReference type="GeneID" id="22158781"/>
<keyword evidence="3" id="KW-0150">Chloroplast</keyword>
<dbReference type="InterPro" id="IPR007572">
    <property type="entry name" value="Uncharacterised_Ycf20"/>
</dbReference>
<protein>
    <submittedName>
        <fullName evidence="3">Hypothetical chloroplast RF20</fullName>
    </submittedName>
</protein>
<name>A0A097KKT2_9CHLO</name>
<reference evidence="3" key="1">
    <citation type="journal article" date="2014" name="BMC Evol. Biol.">
        <title>Chloroplast phylogenomic analysis resolves deep-level relationships within the green algal class Trebouxiophyceae.</title>
        <authorList>
            <person name="Lemieux C."/>
            <person name="Otis C."/>
            <person name="Turmel M."/>
        </authorList>
    </citation>
    <scope>NUCLEOTIDE SEQUENCE</scope>
</reference>
<comment type="similarity">
    <text evidence="1">Belongs to the ycf20 family.</text>
</comment>
<feature type="transmembrane region" description="Helical" evidence="2">
    <location>
        <begin position="56"/>
        <end position="77"/>
    </location>
</feature>
<proteinExistence type="inferred from homology"/>
<dbReference type="EMBL" id="KM462865">
    <property type="protein sequence ID" value="AIT93791.1"/>
    <property type="molecule type" value="Genomic_DNA"/>
</dbReference>
<gene>
    <name evidence="3" type="primary">ycf20</name>
</gene>